<dbReference type="GO" id="GO:0015190">
    <property type="term" value="F:L-leucine transmembrane transporter activity"/>
    <property type="evidence" value="ECO:0007669"/>
    <property type="project" value="TreeGrafter"/>
</dbReference>
<protein>
    <recommendedName>
        <fullName evidence="9">Branched-chain amino acid transport system carrier protein</fullName>
    </recommendedName>
</protein>
<name>A0A2V3VF05_9BACI</name>
<feature type="transmembrane region" description="Helical" evidence="9">
    <location>
        <begin position="7"/>
        <end position="30"/>
    </location>
</feature>
<feature type="transmembrane region" description="Helical" evidence="9">
    <location>
        <begin position="374"/>
        <end position="392"/>
    </location>
</feature>
<dbReference type="PANTHER" id="PTHR30588:SF0">
    <property type="entry name" value="BRANCHED-CHAIN AMINO ACID PERMEASE BRNQ"/>
    <property type="match status" value="1"/>
</dbReference>
<evidence type="ECO:0000256" key="2">
    <source>
        <dbReference type="ARBA" id="ARBA00008540"/>
    </source>
</evidence>
<feature type="transmembrane region" description="Helical" evidence="9">
    <location>
        <begin position="412"/>
        <end position="432"/>
    </location>
</feature>
<keyword evidence="3 9" id="KW-0813">Transport</keyword>
<proteinExistence type="inferred from homology"/>
<feature type="transmembrane region" description="Helical" evidence="9">
    <location>
        <begin position="230"/>
        <end position="253"/>
    </location>
</feature>
<evidence type="ECO:0000256" key="8">
    <source>
        <dbReference type="ARBA" id="ARBA00023136"/>
    </source>
</evidence>
<keyword evidence="6 9" id="KW-0029">Amino-acid transport</keyword>
<evidence type="ECO:0000256" key="3">
    <source>
        <dbReference type="ARBA" id="ARBA00022448"/>
    </source>
</evidence>
<keyword evidence="8 9" id="KW-0472">Membrane</keyword>
<feature type="transmembrane region" description="Helical" evidence="9">
    <location>
        <begin position="154"/>
        <end position="178"/>
    </location>
</feature>
<dbReference type="Proteomes" id="UP000247978">
    <property type="component" value="Unassembled WGS sequence"/>
</dbReference>
<dbReference type="InterPro" id="IPR004685">
    <property type="entry name" value="Brnchd-chn_aa_trnsp_Livcs"/>
</dbReference>
<feature type="transmembrane region" description="Helical" evidence="9">
    <location>
        <begin position="120"/>
        <end position="142"/>
    </location>
</feature>
<dbReference type="GO" id="GO:0015820">
    <property type="term" value="P:L-leucine transport"/>
    <property type="evidence" value="ECO:0007669"/>
    <property type="project" value="TreeGrafter"/>
</dbReference>
<feature type="transmembrane region" description="Helical" evidence="9">
    <location>
        <begin position="282"/>
        <end position="310"/>
    </location>
</feature>
<reference evidence="10 11" key="1">
    <citation type="submission" date="2018-05" db="EMBL/GenBank/DDBJ databases">
        <title>Genomic Encyclopedia of Type Strains, Phase IV (KMG-IV): sequencing the most valuable type-strain genomes for metagenomic binning, comparative biology and taxonomic classification.</title>
        <authorList>
            <person name="Goeker M."/>
        </authorList>
    </citation>
    <scope>NUCLEOTIDE SEQUENCE [LARGE SCALE GENOMIC DNA]</scope>
    <source>
        <strain evidence="10 11">DSM 28556</strain>
    </source>
</reference>
<accession>A0A2V3VF05</accession>
<keyword evidence="11" id="KW-1185">Reference proteome</keyword>
<organism evidence="10 11">
    <name type="scientific">Pseudogracilibacillus auburnensis</name>
    <dbReference type="NCBI Taxonomy" id="1494959"/>
    <lineage>
        <taxon>Bacteria</taxon>
        <taxon>Bacillati</taxon>
        <taxon>Bacillota</taxon>
        <taxon>Bacilli</taxon>
        <taxon>Bacillales</taxon>
        <taxon>Bacillaceae</taxon>
        <taxon>Pseudogracilibacillus</taxon>
    </lineage>
</organism>
<comment type="similarity">
    <text evidence="2 9">Belongs to the branched chain amino acid transporter family.</text>
</comment>
<feature type="transmembrane region" description="Helical" evidence="9">
    <location>
        <begin position="42"/>
        <end position="68"/>
    </location>
</feature>
<dbReference type="EMBL" id="QJJQ01000028">
    <property type="protein sequence ID" value="PXW80392.1"/>
    <property type="molecule type" value="Genomic_DNA"/>
</dbReference>
<keyword evidence="4" id="KW-1003">Cell membrane</keyword>
<dbReference type="AlphaFoldDB" id="A0A2V3VF05"/>
<feature type="transmembrane region" description="Helical" evidence="9">
    <location>
        <begin position="198"/>
        <end position="218"/>
    </location>
</feature>
<keyword evidence="7 9" id="KW-1133">Transmembrane helix</keyword>
<evidence type="ECO:0000256" key="7">
    <source>
        <dbReference type="ARBA" id="ARBA00022989"/>
    </source>
</evidence>
<evidence type="ECO:0000313" key="11">
    <source>
        <dbReference type="Proteomes" id="UP000247978"/>
    </source>
</evidence>
<evidence type="ECO:0000256" key="6">
    <source>
        <dbReference type="ARBA" id="ARBA00022970"/>
    </source>
</evidence>
<evidence type="ECO:0000256" key="1">
    <source>
        <dbReference type="ARBA" id="ARBA00004651"/>
    </source>
</evidence>
<dbReference type="Pfam" id="PF05525">
    <property type="entry name" value="Branch_AA_trans"/>
    <property type="match status" value="1"/>
</dbReference>
<evidence type="ECO:0000256" key="4">
    <source>
        <dbReference type="ARBA" id="ARBA00022475"/>
    </source>
</evidence>
<dbReference type="GO" id="GO:0015818">
    <property type="term" value="P:isoleucine transport"/>
    <property type="evidence" value="ECO:0007669"/>
    <property type="project" value="TreeGrafter"/>
</dbReference>
<dbReference type="GO" id="GO:0005304">
    <property type="term" value="F:L-valine transmembrane transporter activity"/>
    <property type="evidence" value="ECO:0007669"/>
    <property type="project" value="TreeGrafter"/>
</dbReference>
<feature type="transmembrane region" description="Helical" evidence="9">
    <location>
        <begin position="344"/>
        <end position="362"/>
    </location>
</feature>
<evidence type="ECO:0000256" key="5">
    <source>
        <dbReference type="ARBA" id="ARBA00022692"/>
    </source>
</evidence>
<comment type="caution">
    <text evidence="10">The sequence shown here is derived from an EMBL/GenBank/DDBJ whole genome shotgun (WGS) entry which is preliminary data.</text>
</comment>
<feature type="transmembrane region" description="Helical" evidence="9">
    <location>
        <begin position="322"/>
        <end position="338"/>
    </location>
</feature>
<dbReference type="GO" id="GO:0005886">
    <property type="term" value="C:plasma membrane"/>
    <property type="evidence" value="ECO:0007669"/>
    <property type="project" value="UniProtKB-SubCell"/>
</dbReference>
<dbReference type="NCBIfam" id="TIGR00796">
    <property type="entry name" value="livcs"/>
    <property type="match status" value="1"/>
</dbReference>
<gene>
    <name evidence="10" type="ORF">DFR56_1288</name>
</gene>
<comment type="subcellular location">
    <subcellularLocation>
        <location evidence="1 9">Cell membrane</location>
        <topology evidence="1 9">Multi-pass membrane protein</topology>
    </subcellularLocation>
</comment>
<dbReference type="RefSeq" id="WP_110397611.1">
    <property type="nucleotide sequence ID" value="NZ_JBHUHB010000001.1"/>
</dbReference>
<dbReference type="OrthoDB" id="9783920at2"/>
<comment type="function">
    <text evidence="9">Component of the transport system for branched-chain amino acids.</text>
</comment>
<dbReference type="PANTHER" id="PTHR30588">
    <property type="entry name" value="BRANCHED-CHAIN AMINO ACID TRANSPORT SYSTEM 2 CARRIER PROTEIN"/>
    <property type="match status" value="1"/>
</dbReference>
<dbReference type="GO" id="GO:0015188">
    <property type="term" value="F:L-isoleucine transmembrane transporter activity"/>
    <property type="evidence" value="ECO:0007669"/>
    <property type="project" value="TreeGrafter"/>
</dbReference>
<keyword evidence="5 9" id="KW-0812">Transmembrane</keyword>
<evidence type="ECO:0000256" key="9">
    <source>
        <dbReference type="RuleBase" id="RU362122"/>
    </source>
</evidence>
<evidence type="ECO:0000313" key="10">
    <source>
        <dbReference type="EMBL" id="PXW80392.1"/>
    </source>
</evidence>
<sequence length="447" mass="47738">MKKSLPFSQLFAIGLMLLSMFLGAGNIIFAPKLGQLAGSSTWVAMTGFLITGVGLVLLAIISLAIAGGKVELLAGLVSKRFSIIYSVLLFLTLGPIYVVPRTTSVVYEVSIAPLLSGMNVNSGLILFVFSAIFIVLTVWLSMNPGKFVDRLGKIITPIFGVLLVILIGKSFLTPMGVIQAPQVPYLEGVFLQGFVQGYYTMDVLAAFVFGGIFIKAIADKGITEKKDVSATFVKAGIITIIGLAIIQLSMAWIGATSVQAIGMGENGGEILAQSARYLFGNIGLLMIATVVFLTGITTNIACLSSVAEYFERVFPKFTYKQWIYILAFGSLVITNFGLAKILELASPILLLLYPISIALIVLSFTHKWFRGYRPVYAGTIIGVGFVAILDAVKEAGIAVDFINQTFAFIPLFGNGAGWIITGLIGAIGGVIYSKIKVAPERSLPVKG</sequence>
<feature type="transmembrane region" description="Helical" evidence="9">
    <location>
        <begin position="80"/>
        <end position="100"/>
    </location>
</feature>